<feature type="compositionally biased region" description="Low complexity" evidence="6">
    <location>
        <begin position="10"/>
        <end position="42"/>
    </location>
</feature>
<comment type="caution">
    <text evidence="8">The sequence shown here is derived from an EMBL/GenBank/DDBJ whole genome shotgun (WGS) entry which is preliminary data.</text>
</comment>
<keyword evidence="3" id="KW-0963">Cytoplasm</keyword>
<organism evidence="8 9">
    <name type="scientific">Leishmania tarentolae</name>
    <name type="common">Sauroleishmania tarentolae</name>
    <dbReference type="NCBI Taxonomy" id="5689"/>
    <lineage>
        <taxon>Eukaryota</taxon>
        <taxon>Discoba</taxon>
        <taxon>Euglenozoa</taxon>
        <taxon>Kinetoplastea</taxon>
        <taxon>Metakinetoplastina</taxon>
        <taxon>Trypanosomatida</taxon>
        <taxon>Trypanosomatidae</taxon>
        <taxon>Leishmaniinae</taxon>
        <taxon>Leishmania</taxon>
        <taxon>lizard Leishmania</taxon>
    </lineage>
</organism>
<evidence type="ECO:0000256" key="4">
    <source>
        <dbReference type="ARBA" id="ARBA00023069"/>
    </source>
</evidence>
<reference evidence="8" key="1">
    <citation type="submission" date="2019-11" db="EMBL/GenBank/DDBJ databases">
        <title>Leishmania tarentolae CDS.</title>
        <authorList>
            <person name="Goto Y."/>
            <person name="Yamagishi J."/>
        </authorList>
    </citation>
    <scope>NUCLEOTIDE SEQUENCE [LARGE SCALE GENOMIC DNA]</scope>
    <source>
        <strain evidence="8">Parrot Tar II</strain>
    </source>
</reference>
<evidence type="ECO:0000256" key="5">
    <source>
        <dbReference type="ARBA" id="ARBA00023273"/>
    </source>
</evidence>
<feature type="region of interest" description="Disordered" evidence="6">
    <location>
        <begin position="1"/>
        <end position="47"/>
    </location>
</feature>
<protein>
    <recommendedName>
        <fullName evidence="7">MSP domain-containing protein</fullName>
    </recommendedName>
</protein>
<name>A0A640KGF7_LEITA</name>
<dbReference type="InterPro" id="IPR053879">
    <property type="entry name" value="HYDIN_VesB_CFA65-like_Ig"/>
</dbReference>
<dbReference type="Gene3D" id="2.60.40.10">
    <property type="entry name" value="Immunoglobulins"/>
    <property type="match status" value="6"/>
</dbReference>
<proteinExistence type="predicted"/>
<dbReference type="Proteomes" id="UP000419144">
    <property type="component" value="Unassembled WGS sequence"/>
</dbReference>
<evidence type="ECO:0000256" key="1">
    <source>
        <dbReference type="ARBA" id="ARBA00004138"/>
    </source>
</evidence>
<dbReference type="Pfam" id="PF22544">
    <property type="entry name" value="HYDIN_VesB_CFA65-like_Ig"/>
    <property type="match status" value="1"/>
</dbReference>
<dbReference type="OrthoDB" id="10060824at2759"/>
<evidence type="ECO:0000256" key="3">
    <source>
        <dbReference type="ARBA" id="ARBA00022490"/>
    </source>
</evidence>
<feature type="domain" description="MSP" evidence="7">
    <location>
        <begin position="258"/>
        <end position="399"/>
    </location>
</feature>
<dbReference type="GO" id="GO:0005929">
    <property type="term" value="C:cilium"/>
    <property type="evidence" value="ECO:0007669"/>
    <property type="project" value="UniProtKB-SubCell"/>
</dbReference>
<sequence>MSDFSAQTQRAAARGARSVGGTKRPLKSFFSASSSKPAAAPSPKKRMEVTPPMAEFINYDVDTTYVMPLEVRNRTDEILTLRFVKPARHPGIFRLVNGASVRLAPGLAHTLEIEFTTHLPQDYADALVVLSSDGGRVEVPLKACRVPLIEFPPTVNFGKVEQQLVRPVRTLTLVNRGRKDAAVTFVLDEGDEKGGHTECGVVLSSTTVTAPAGGQTIVTLELKPLSPGRYTWHIPVEMNGKRLPTLLEVTAEVVDCRSRLLDPQTREDVVSVEFPETFDGNKTSHSLEVVNGGSRAISFAIRSAHDTSEDGATPFRFLPTQGRLPPQGRLTVTALFTPQLKLRRTGWNTAPRNTPAETAQVHKYEALFTVLFVETEQTQSFRMVGTSCETLVRLSTSVIDFGTCALKRSKESSLTITNGVDHLPMRYALQCPPHFSVTPARGVVDVGGSATLRLEFRPRRLGPYVETLTLTANDTVTCSVELRGTPLFREGADVPVAACLPAQEDEVAVPAAVDLGMIPAEGLTPPLLPRQELTAAPMAEYTASRSYRSDHVAPPVFDVHSLAKRRFHAVPTTPQERRDCKRELTPIEVLNIVLPSKSLNFGRVTVDADAVASLFVYNGTKASIQVGVPTEAEGPVTVEPASQVVPAQRMAQFDVHIRSGTVHVFQQVMRVSVNQQHYVRFTVQADVVPVEVTLSQTQLLLSLTGQAEEPVCTAQVTLTNKGNCPVAYRWHLPTPSCEFEVEPQVGLLNASEQRSATFLFRPSAGTSQASCEARLEVVGATEKVLLLTGSVTPAKCAWGSSSLLTTPPLSSSSKQAAAASSVLALGRIAAGVPAVATLPLTNKGRTNAYFSIGVLPAWLTVSPSQGRVCVGETEELTVRVRHSTAGAVAHMVECHVLACGVYWWRVWRRPLWPCRSLSSWMAKSRLRRTWTLDTSTSDARSRAQ</sequence>
<evidence type="ECO:0000313" key="8">
    <source>
        <dbReference type="EMBL" id="GET88633.1"/>
    </source>
</evidence>
<dbReference type="AlphaFoldDB" id="A0A640KGF7"/>
<dbReference type="Pfam" id="PF14874">
    <property type="entry name" value="PapD-like"/>
    <property type="match status" value="1"/>
</dbReference>
<dbReference type="PANTHER" id="PTHR45912:SF3">
    <property type="entry name" value="CILIA- AND FLAGELLA-ASSOCIATED PROTEIN 47"/>
    <property type="match status" value="1"/>
</dbReference>
<comment type="subcellular location">
    <subcellularLocation>
        <location evidence="1">Cell projection</location>
        <location evidence="1">Cilium</location>
    </subcellularLocation>
    <subcellularLocation>
        <location evidence="2">Cytoplasm</location>
    </subcellularLocation>
</comment>
<evidence type="ECO:0000313" key="9">
    <source>
        <dbReference type="Proteomes" id="UP000419144"/>
    </source>
</evidence>
<keyword evidence="4" id="KW-0969">Cilium</keyword>
<accession>A0A640KGF7</accession>
<evidence type="ECO:0000259" key="7">
    <source>
        <dbReference type="PROSITE" id="PS50202"/>
    </source>
</evidence>
<evidence type="ECO:0000256" key="6">
    <source>
        <dbReference type="SAM" id="MobiDB-lite"/>
    </source>
</evidence>
<dbReference type="InterPro" id="IPR000535">
    <property type="entry name" value="MSP_dom"/>
</dbReference>
<gene>
    <name evidence="8" type="ORF">LtaPh_2215900</name>
</gene>
<keyword evidence="9" id="KW-1185">Reference proteome</keyword>
<keyword evidence="5" id="KW-0966">Cell projection</keyword>
<dbReference type="PANTHER" id="PTHR45912">
    <property type="entry name" value="CILIA- AND FLAGELLA-ASSOCIATED PROTEIN 47"/>
    <property type="match status" value="1"/>
</dbReference>
<dbReference type="VEuPathDB" id="TriTrypDB:LtaPh_2215900"/>
<evidence type="ECO:0000256" key="2">
    <source>
        <dbReference type="ARBA" id="ARBA00004496"/>
    </source>
</evidence>
<dbReference type="GO" id="GO:0005737">
    <property type="term" value="C:cytoplasm"/>
    <property type="evidence" value="ECO:0007669"/>
    <property type="project" value="UniProtKB-SubCell"/>
</dbReference>
<dbReference type="InterPro" id="IPR013783">
    <property type="entry name" value="Ig-like_fold"/>
</dbReference>
<dbReference type="PROSITE" id="PS50202">
    <property type="entry name" value="MSP"/>
    <property type="match status" value="1"/>
</dbReference>
<dbReference type="EMBL" id="BLBS01000029">
    <property type="protein sequence ID" value="GET88633.1"/>
    <property type="molecule type" value="Genomic_DNA"/>
</dbReference>
<dbReference type="GO" id="GO:0060271">
    <property type="term" value="P:cilium assembly"/>
    <property type="evidence" value="ECO:0007669"/>
    <property type="project" value="TreeGrafter"/>
</dbReference>